<keyword evidence="2" id="KW-1185">Reference proteome</keyword>
<proteinExistence type="predicted"/>
<accession>A0ABT4ZJZ3</accession>
<dbReference type="Gene3D" id="3.40.720.10">
    <property type="entry name" value="Alkaline Phosphatase, subunit A"/>
    <property type="match status" value="1"/>
</dbReference>
<dbReference type="SUPFAM" id="SSF53649">
    <property type="entry name" value="Alkaline phosphatase-like"/>
    <property type="match status" value="1"/>
</dbReference>
<gene>
    <name evidence="1" type="ORF">PAF17_19265</name>
</gene>
<dbReference type="RefSeq" id="WP_271890700.1">
    <property type="nucleotide sequence ID" value="NZ_JAQBIE010000045.1"/>
</dbReference>
<dbReference type="InterPro" id="IPR017850">
    <property type="entry name" value="Alkaline_phosphatase_core_sf"/>
</dbReference>
<organism evidence="1 2">
    <name type="scientific">Paracoccus onchidii</name>
    <dbReference type="NCBI Taxonomy" id="3017813"/>
    <lineage>
        <taxon>Bacteria</taxon>
        <taxon>Pseudomonadati</taxon>
        <taxon>Pseudomonadota</taxon>
        <taxon>Alphaproteobacteria</taxon>
        <taxon>Rhodobacterales</taxon>
        <taxon>Paracoccaceae</taxon>
        <taxon>Paracoccus</taxon>
    </lineage>
</organism>
<comment type="caution">
    <text evidence="1">The sequence shown here is derived from an EMBL/GenBank/DDBJ whole genome shotgun (WGS) entry which is preliminary data.</text>
</comment>
<evidence type="ECO:0000313" key="2">
    <source>
        <dbReference type="Proteomes" id="UP001165641"/>
    </source>
</evidence>
<dbReference type="EMBL" id="JAQBIE010000045">
    <property type="protein sequence ID" value="MDB6179607.1"/>
    <property type="molecule type" value="Genomic_DNA"/>
</dbReference>
<sequence length="62" mass="6378">MPLIVAQPGAPASECATPVSLLNLSETIIAHFGASLAGDRSGRSLYDLAEAPYDAHRAVALT</sequence>
<name>A0ABT4ZJZ3_9RHOB</name>
<evidence type="ECO:0000313" key="1">
    <source>
        <dbReference type="EMBL" id="MDB6179607.1"/>
    </source>
</evidence>
<dbReference type="Proteomes" id="UP001165641">
    <property type="component" value="Unassembled WGS sequence"/>
</dbReference>
<reference evidence="1" key="1">
    <citation type="submission" date="2022-12" db="EMBL/GenBank/DDBJ databases">
        <title>Paracoccus onchidii sp. nov., isolated from a marine invertebrate from the South China Sea.</title>
        <authorList>
            <person name="Xu S."/>
            <person name="Liu Z."/>
            <person name="Xu Y."/>
        </authorList>
    </citation>
    <scope>NUCLEOTIDE SEQUENCE</scope>
    <source>
        <strain evidence="1">Z330</strain>
    </source>
</reference>
<protein>
    <submittedName>
        <fullName evidence="1">Uncharacterized protein</fullName>
    </submittedName>
</protein>